<comment type="caution">
    <text evidence="3">The sequence shown here is derived from an EMBL/GenBank/DDBJ whole genome shotgun (WGS) entry which is preliminary data.</text>
</comment>
<feature type="compositionally biased region" description="Basic residues" evidence="2">
    <location>
        <begin position="33"/>
        <end position="45"/>
    </location>
</feature>
<protein>
    <recommendedName>
        <fullName evidence="5">F-box domain-containing protein</fullName>
    </recommendedName>
</protein>
<reference evidence="3 4" key="1">
    <citation type="submission" date="2016-07" db="EMBL/GenBank/DDBJ databases">
        <title>Pervasive Adenine N6-methylation of Active Genes in Fungi.</title>
        <authorList>
            <consortium name="DOE Joint Genome Institute"/>
            <person name="Mondo S.J."/>
            <person name="Dannebaum R.O."/>
            <person name="Kuo R.C."/>
            <person name="Labutti K."/>
            <person name="Haridas S."/>
            <person name="Kuo A."/>
            <person name="Salamov A."/>
            <person name="Ahrendt S.R."/>
            <person name="Lipzen A."/>
            <person name="Sullivan W."/>
            <person name="Andreopoulos W.B."/>
            <person name="Clum A."/>
            <person name="Lindquist E."/>
            <person name="Daum C."/>
            <person name="Ramamoorthy G.K."/>
            <person name="Gryganskyi A."/>
            <person name="Culley D."/>
            <person name="Magnuson J.K."/>
            <person name="James T.Y."/>
            <person name="O'Malley M.A."/>
            <person name="Stajich J.E."/>
            <person name="Spatafora J.W."/>
            <person name="Visel A."/>
            <person name="Grigoriev I.V."/>
        </authorList>
    </citation>
    <scope>NUCLEOTIDE SEQUENCE [LARGE SCALE GENOMIC DNA]</scope>
    <source>
        <strain evidence="3 4">62-1032</strain>
    </source>
</reference>
<evidence type="ECO:0000256" key="1">
    <source>
        <dbReference type="SAM" id="Coils"/>
    </source>
</evidence>
<dbReference type="Proteomes" id="UP000193467">
    <property type="component" value="Unassembled WGS sequence"/>
</dbReference>
<dbReference type="InParanoid" id="A0A1Y2G0H0"/>
<dbReference type="EMBL" id="MCGR01000006">
    <property type="protein sequence ID" value="ORY89352.1"/>
    <property type="molecule type" value="Genomic_DNA"/>
</dbReference>
<feature type="coiled-coil region" evidence="1">
    <location>
        <begin position="292"/>
        <end position="321"/>
    </location>
</feature>
<feature type="region of interest" description="Disordered" evidence="2">
    <location>
        <begin position="1"/>
        <end position="45"/>
    </location>
</feature>
<gene>
    <name evidence="3" type="ORF">BCR35DRAFT_300501</name>
</gene>
<name>A0A1Y2G0H0_9BASI</name>
<keyword evidence="4" id="KW-1185">Reference proteome</keyword>
<dbReference type="AlphaFoldDB" id="A0A1Y2G0H0"/>
<feature type="compositionally biased region" description="Low complexity" evidence="2">
    <location>
        <begin position="11"/>
        <end position="20"/>
    </location>
</feature>
<evidence type="ECO:0000313" key="4">
    <source>
        <dbReference type="Proteomes" id="UP000193467"/>
    </source>
</evidence>
<dbReference type="STRING" id="106004.A0A1Y2G0H0"/>
<accession>A0A1Y2G0H0</accession>
<evidence type="ECO:0008006" key="5">
    <source>
        <dbReference type="Google" id="ProtNLM"/>
    </source>
</evidence>
<dbReference type="OrthoDB" id="2530202at2759"/>
<keyword evidence="1" id="KW-0175">Coiled coil</keyword>
<proteinExistence type="predicted"/>
<evidence type="ECO:0000256" key="2">
    <source>
        <dbReference type="SAM" id="MobiDB-lite"/>
    </source>
</evidence>
<organism evidence="3 4">
    <name type="scientific">Leucosporidium creatinivorum</name>
    <dbReference type="NCBI Taxonomy" id="106004"/>
    <lineage>
        <taxon>Eukaryota</taxon>
        <taxon>Fungi</taxon>
        <taxon>Dikarya</taxon>
        <taxon>Basidiomycota</taxon>
        <taxon>Pucciniomycotina</taxon>
        <taxon>Microbotryomycetes</taxon>
        <taxon>Leucosporidiales</taxon>
        <taxon>Leucosporidium</taxon>
    </lineage>
</organism>
<evidence type="ECO:0000313" key="3">
    <source>
        <dbReference type="EMBL" id="ORY89352.1"/>
    </source>
</evidence>
<sequence>MPTLRKRKPSVSESDPLSLLSDEEEQEAYVQKPVKKKSKAKSTPKRKIKGSLGSFAALPLDVVAEIASQADLGTVLALARLNKSCRSLLTSKRMEAFWDQARENAGLPKLKADNSPNLIELAELMYGTHCMHCHKSTSKLPYLGLYSRYCTKCAGELLYASYGSFPLMRSSYDCAGRERSKLEYLLEDHEEYCALTNSARRDYSTDKREQEMEDRKEDELALATWWTARDDEKAAQRETVKESRKAAIEAHFRELGWTERSLASDAFQQHSKVNVARELTDRTRDDVFAALTLVLEADKERVEEENRAEEARLAEERLVEERDLRKDHLNVLWTSLLAETDAQKAAGLFPLPPWDEFAELESVKLLYYPEDASFDKTSTMEDSYPSITAEIDELRQSIKSELVAKFAQALSTATSSPVATSVPVDIPKLPSPAGPDNTFTDDQRDSLLDLATTVFTCNDKNLLFVSRGCGAVGTWSSIFSHKCHRAGDEPVYSLKAASYQVETSQVELAVKLIEIAGLDPDTATTDDMEALGRGFSCVACKSPSFSSISRTWTQMLRHLSSRHYYRYSRETHDLDIVCEDEEAAIARLLKASAEHSSEY</sequence>